<proteinExistence type="predicted"/>
<sequence length="113" mass="12579">MPSVNAADGARHSRTGGRRTIPQDALGERDIPVIFGPILSSRSTVALRDREPRQADGGRAFRVAITTDHPVVPINSLVHQASFAVNEELPRRRARPGPGRRRPRDRERAERFV</sequence>
<dbReference type="Proteomes" id="UP000094426">
    <property type="component" value="Unassembled WGS sequence"/>
</dbReference>
<feature type="region of interest" description="Disordered" evidence="1">
    <location>
        <begin position="1"/>
        <end position="25"/>
    </location>
</feature>
<evidence type="ECO:0000313" key="3">
    <source>
        <dbReference type="Proteomes" id="UP000094426"/>
    </source>
</evidence>
<name>A0A1E2SKM9_LEIXY</name>
<organism evidence="2 3">
    <name type="scientific">Leifsonia xyli subsp. xyli</name>
    <dbReference type="NCBI Taxonomy" id="59736"/>
    <lineage>
        <taxon>Bacteria</taxon>
        <taxon>Bacillati</taxon>
        <taxon>Actinomycetota</taxon>
        <taxon>Actinomycetes</taxon>
        <taxon>Micrococcales</taxon>
        <taxon>Microbacteriaceae</taxon>
        <taxon>Leifsonia</taxon>
    </lineage>
</organism>
<dbReference type="AlphaFoldDB" id="A0A1E2SKM9"/>
<accession>A0A1E2SKM9</accession>
<gene>
    <name evidence="2" type="ORF">ATY41_10430</name>
</gene>
<feature type="compositionally biased region" description="Basic residues" evidence="1">
    <location>
        <begin position="92"/>
        <end position="103"/>
    </location>
</feature>
<evidence type="ECO:0000256" key="1">
    <source>
        <dbReference type="SAM" id="MobiDB-lite"/>
    </source>
</evidence>
<feature type="region of interest" description="Disordered" evidence="1">
    <location>
        <begin position="88"/>
        <end position="113"/>
    </location>
</feature>
<dbReference type="RefSeq" id="WP_041767584.1">
    <property type="nucleotide sequence ID" value="NZ_LNZG01000014.1"/>
</dbReference>
<evidence type="ECO:0000313" key="2">
    <source>
        <dbReference type="EMBL" id="ODA90313.1"/>
    </source>
</evidence>
<dbReference type="Gene3D" id="3.20.20.140">
    <property type="entry name" value="Metal-dependent hydrolases"/>
    <property type="match status" value="1"/>
</dbReference>
<protein>
    <submittedName>
        <fullName evidence="2">Uncharacterized protein</fullName>
    </submittedName>
</protein>
<comment type="caution">
    <text evidence="2">The sequence shown here is derived from an EMBL/GenBank/DDBJ whole genome shotgun (WGS) entry which is preliminary data.</text>
</comment>
<reference evidence="2 3" key="1">
    <citation type="submission" date="2015-11" db="EMBL/GenBank/DDBJ databases">
        <authorList>
            <person name="Zhang Y."/>
            <person name="Guo Z."/>
        </authorList>
    </citation>
    <scope>NUCLEOTIDE SEQUENCE [LARGE SCALE GENOMIC DNA]</scope>
    <source>
        <strain evidence="3">gdw1</strain>
    </source>
</reference>
<feature type="compositionally biased region" description="Basic and acidic residues" evidence="1">
    <location>
        <begin position="104"/>
        <end position="113"/>
    </location>
</feature>
<dbReference type="OrthoDB" id="3451205at2"/>
<dbReference type="EMBL" id="LNZG01000014">
    <property type="protein sequence ID" value="ODA90313.1"/>
    <property type="molecule type" value="Genomic_DNA"/>
</dbReference>